<keyword evidence="12" id="KW-0408">Iron</keyword>
<dbReference type="EC" id="1.14.12.17" evidence="4"/>
<evidence type="ECO:0000259" key="18">
    <source>
        <dbReference type="PROSITE" id="PS01033"/>
    </source>
</evidence>
<gene>
    <name evidence="20" type="ORF">NA57DRAFT_50562</name>
</gene>
<dbReference type="GO" id="GO:0019825">
    <property type="term" value="F:oxygen binding"/>
    <property type="evidence" value="ECO:0007669"/>
    <property type="project" value="InterPro"/>
</dbReference>
<comment type="function">
    <text evidence="16">In the presence of oxygen and NADH, it has NADH oxidase activity, which leads to the generation of superoxide and H(2)O(2). Under anaerobic conditions, it also exhibits nitric oxide reductase and FAD reductase activities. However, all these reactions are much lower than NOD activity.</text>
</comment>
<dbReference type="CDD" id="cd08922">
    <property type="entry name" value="FHb-globin"/>
    <property type="match status" value="1"/>
</dbReference>
<feature type="region of interest" description="Disordered" evidence="17">
    <location>
        <begin position="1"/>
        <end position="22"/>
    </location>
</feature>
<dbReference type="OrthoDB" id="436496at2759"/>
<evidence type="ECO:0000256" key="12">
    <source>
        <dbReference type="ARBA" id="ARBA00023004"/>
    </source>
</evidence>
<dbReference type="Gene3D" id="1.10.490.10">
    <property type="entry name" value="Globins"/>
    <property type="match status" value="1"/>
</dbReference>
<feature type="domain" description="FAD-binding FR-type" evidence="19">
    <location>
        <begin position="174"/>
        <end position="293"/>
    </location>
</feature>
<dbReference type="InterPro" id="IPR039261">
    <property type="entry name" value="FNR_nucleotide-bd"/>
</dbReference>
<keyword evidence="7" id="KW-0285">Flavoprotein</keyword>
<dbReference type="NCBIfam" id="NF009805">
    <property type="entry name" value="PRK13289.1"/>
    <property type="match status" value="1"/>
</dbReference>
<dbReference type="GO" id="GO:0008941">
    <property type="term" value="F:nitric oxide dioxygenase NAD(P)H activity"/>
    <property type="evidence" value="ECO:0007669"/>
    <property type="project" value="UniProtKB-EC"/>
</dbReference>
<dbReference type="GO" id="GO:0046872">
    <property type="term" value="F:metal ion binding"/>
    <property type="evidence" value="ECO:0007669"/>
    <property type="project" value="UniProtKB-KW"/>
</dbReference>
<reference evidence="20" key="1">
    <citation type="journal article" date="2020" name="Stud. Mycol.">
        <title>101 Dothideomycetes genomes: a test case for predicting lifestyles and emergence of pathogens.</title>
        <authorList>
            <person name="Haridas S."/>
            <person name="Albert R."/>
            <person name="Binder M."/>
            <person name="Bloem J."/>
            <person name="Labutti K."/>
            <person name="Salamov A."/>
            <person name="Andreopoulos B."/>
            <person name="Baker S."/>
            <person name="Barry K."/>
            <person name="Bills G."/>
            <person name="Bluhm B."/>
            <person name="Cannon C."/>
            <person name="Castanera R."/>
            <person name="Culley D."/>
            <person name="Daum C."/>
            <person name="Ezra D."/>
            <person name="Gonzalez J."/>
            <person name="Henrissat B."/>
            <person name="Kuo A."/>
            <person name="Liang C."/>
            <person name="Lipzen A."/>
            <person name="Lutzoni F."/>
            <person name="Magnuson J."/>
            <person name="Mondo S."/>
            <person name="Nolan M."/>
            <person name="Ohm R."/>
            <person name="Pangilinan J."/>
            <person name="Park H.-J."/>
            <person name="Ramirez L."/>
            <person name="Alfaro M."/>
            <person name="Sun H."/>
            <person name="Tritt A."/>
            <person name="Yoshinaga Y."/>
            <person name="Zwiers L.-H."/>
            <person name="Turgeon B."/>
            <person name="Goodwin S."/>
            <person name="Spatafora J."/>
            <person name="Crous P."/>
            <person name="Grigoriev I."/>
        </authorList>
    </citation>
    <scope>NUCLEOTIDE SEQUENCE</scope>
    <source>
        <strain evidence="20">CBS 133067</strain>
    </source>
</reference>
<dbReference type="FunFam" id="1.10.490.10:FF:000003">
    <property type="entry name" value="Flavohemoprotein"/>
    <property type="match status" value="1"/>
</dbReference>
<keyword evidence="6" id="KW-0349">Heme</keyword>
<keyword evidence="5" id="KW-0216">Detoxification</keyword>
<evidence type="ECO:0000256" key="11">
    <source>
        <dbReference type="ARBA" id="ARBA00023002"/>
    </source>
</evidence>
<dbReference type="GO" id="GO:0071500">
    <property type="term" value="P:cellular response to nitrosative stress"/>
    <property type="evidence" value="ECO:0007669"/>
    <property type="project" value="TreeGrafter"/>
</dbReference>
<feature type="domain" description="Globin" evidence="18">
    <location>
        <begin position="27"/>
        <end position="164"/>
    </location>
</feature>
<dbReference type="PANTHER" id="PTHR43396">
    <property type="entry name" value="FLAVOHEMOPROTEIN"/>
    <property type="match status" value="1"/>
</dbReference>
<evidence type="ECO:0000256" key="15">
    <source>
        <dbReference type="ARBA" id="ARBA00049433"/>
    </source>
</evidence>
<dbReference type="PANTHER" id="PTHR43396:SF3">
    <property type="entry name" value="FLAVOHEMOPROTEIN"/>
    <property type="match status" value="1"/>
</dbReference>
<evidence type="ECO:0000256" key="16">
    <source>
        <dbReference type="ARBA" id="ARBA00056398"/>
    </source>
</evidence>
<protein>
    <recommendedName>
        <fullName evidence="4">nitric oxide dioxygenase</fullName>
        <ecNumber evidence="4">1.14.12.17</ecNumber>
    </recommendedName>
</protein>
<dbReference type="GO" id="GO:0046210">
    <property type="term" value="P:nitric oxide catabolic process"/>
    <property type="evidence" value="ECO:0007669"/>
    <property type="project" value="TreeGrafter"/>
</dbReference>
<dbReference type="Gene3D" id="2.40.30.10">
    <property type="entry name" value="Translation factors"/>
    <property type="match status" value="1"/>
</dbReference>
<evidence type="ECO:0000313" key="20">
    <source>
        <dbReference type="EMBL" id="KAF2103690.1"/>
    </source>
</evidence>
<evidence type="ECO:0000256" key="5">
    <source>
        <dbReference type="ARBA" id="ARBA00022575"/>
    </source>
</evidence>
<evidence type="ECO:0000256" key="4">
    <source>
        <dbReference type="ARBA" id="ARBA00012229"/>
    </source>
</evidence>
<keyword evidence="11" id="KW-0560">Oxidoreductase</keyword>
<dbReference type="Proteomes" id="UP000799772">
    <property type="component" value="Unassembled WGS sequence"/>
</dbReference>
<keyword evidence="8" id="KW-0479">Metal-binding</keyword>
<dbReference type="Pfam" id="PF00175">
    <property type="entry name" value="NAD_binding_1"/>
    <property type="match status" value="1"/>
</dbReference>
<keyword evidence="9" id="KW-0274">FAD</keyword>
<dbReference type="InterPro" id="IPR009050">
    <property type="entry name" value="Globin-like_sf"/>
</dbReference>
<feature type="compositionally biased region" description="Polar residues" evidence="17">
    <location>
        <begin position="1"/>
        <end position="14"/>
    </location>
</feature>
<dbReference type="CDD" id="cd06184">
    <property type="entry name" value="flavohem_like_fad_nad_binding"/>
    <property type="match status" value="1"/>
</dbReference>
<dbReference type="InterPro" id="IPR001433">
    <property type="entry name" value="OxRdtase_FAD/NAD-bd"/>
</dbReference>
<dbReference type="SUPFAM" id="SSF52343">
    <property type="entry name" value="Ferredoxin reductase-like, C-terminal NADP-linked domain"/>
    <property type="match status" value="1"/>
</dbReference>
<organism evidence="20 21">
    <name type="scientific">Rhizodiscina lignyota</name>
    <dbReference type="NCBI Taxonomy" id="1504668"/>
    <lineage>
        <taxon>Eukaryota</taxon>
        <taxon>Fungi</taxon>
        <taxon>Dikarya</taxon>
        <taxon>Ascomycota</taxon>
        <taxon>Pezizomycotina</taxon>
        <taxon>Dothideomycetes</taxon>
        <taxon>Pleosporomycetidae</taxon>
        <taxon>Aulographales</taxon>
        <taxon>Rhizodiscinaceae</taxon>
        <taxon>Rhizodiscina</taxon>
    </lineage>
</organism>
<dbReference type="SUPFAM" id="SSF63380">
    <property type="entry name" value="Riboflavin synthase domain-like"/>
    <property type="match status" value="1"/>
</dbReference>
<dbReference type="InterPro" id="IPR012292">
    <property type="entry name" value="Globin/Proto"/>
</dbReference>
<evidence type="ECO:0000256" key="3">
    <source>
        <dbReference type="ARBA" id="ARBA00006401"/>
    </source>
</evidence>
<proteinExistence type="inferred from homology"/>
<evidence type="ECO:0000256" key="8">
    <source>
        <dbReference type="ARBA" id="ARBA00022723"/>
    </source>
</evidence>
<evidence type="ECO:0000256" key="9">
    <source>
        <dbReference type="ARBA" id="ARBA00022827"/>
    </source>
</evidence>
<name>A0A9P4MAW4_9PEZI</name>
<comment type="cofactor">
    <cofactor evidence="1">
        <name>heme b</name>
        <dbReference type="ChEBI" id="CHEBI:60344"/>
    </cofactor>
</comment>
<comment type="caution">
    <text evidence="20">The sequence shown here is derived from an EMBL/GenBank/DDBJ whole genome shotgun (WGS) entry which is preliminary data.</text>
</comment>
<dbReference type="FunFam" id="2.40.30.10:FF:000034">
    <property type="entry name" value="Flavohemoprotein"/>
    <property type="match status" value="1"/>
</dbReference>
<keyword evidence="21" id="KW-1185">Reference proteome</keyword>
<evidence type="ECO:0000313" key="21">
    <source>
        <dbReference type="Proteomes" id="UP000799772"/>
    </source>
</evidence>
<dbReference type="SUPFAM" id="SSF46458">
    <property type="entry name" value="Globin-like"/>
    <property type="match status" value="1"/>
</dbReference>
<evidence type="ECO:0000256" key="1">
    <source>
        <dbReference type="ARBA" id="ARBA00001970"/>
    </source>
</evidence>
<dbReference type="PROSITE" id="PS01033">
    <property type="entry name" value="GLOBIN"/>
    <property type="match status" value="1"/>
</dbReference>
<dbReference type="PROSITE" id="PS51384">
    <property type="entry name" value="FAD_FR"/>
    <property type="match status" value="1"/>
</dbReference>
<dbReference type="InterPro" id="IPR017927">
    <property type="entry name" value="FAD-bd_FR_type"/>
</dbReference>
<evidence type="ECO:0000256" key="14">
    <source>
        <dbReference type="ARBA" id="ARBA00048649"/>
    </source>
</evidence>
<keyword evidence="10" id="KW-0521">NADP</keyword>
<dbReference type="EMBL" id="ML978121">
    <property type="protein sequence ID" value="KAF2103690.1"/>
    <property type="molecule type" value="Genomic_DNA"/>
</dbReference>
<evidence type="ECO:0000256" key="2">
    <source>
        <dbReference type="ARBA" id="ARBA00001974"/>
    </source>
</evidence>
<sequence length="440" mass="48193">MATVDTATINTPQPAASLEPYRPKNVSLTPAQVSIIKSTVPILAEHGATITTRFYGNMLAAHPELKTVFNLSNMKTGRQPAALAGALYAYAANIDNLGALGPAVELICQRHASLYIRPEQYETVGTYLLAAMKEILGAALTDDVAEAWATAYWQLADICIAKEAELYAKAGEWKGWAPFKIAHKVKESEEITSFYLEPMNASNKPLPDFLPGQYISIRTLVPTLGHIQPRQYSLSDAPNGSSYRVSVKREAGVDPYDPSAATHPGIISNVMHDVRNEGDIVEVSHPYGDFYFDTKSADKDAPVVLLSAGVGLTCLTSILNSLIDEKSDRPISYIHGVRHSDLRAFKAHMQDLAKANPNLKVVLFNKYLKDGEVQGVDYHHSGRLNLDKLSKEDLHVGNPKTQYYVCGPERFMTDIENGLKQIGVAGERIHSEKFGPNTGN</sequence>
<dbReference type="GO" id="GO:0009636">
    <property type="term" value="P:response to toxic substance"/>
    <property type="evidence" value="ECO:0007669"/>
    <property type="project" value="UniProtKB-KW"/>
</dbReference>
<dbReference type="GO" id="GO:0020037">
    <property type="term" value="F:heme binding"/>
    <property type="evidence" value="ECO:0007669"/>
    <property type="project" value="InterPro"/>
</dbReference>
<comment type="catalytic activity">
    <reaction evidence="14">
        <text>2 nitric oxide + NADH + 2 O2 = 2 nitrate + NAD(+) + H(+)</text>
        <dbReference type="Rhea" id="RHEA:19469"/>
        <dbReference type="ChEBI" id="CHEBI:15378"/>
        <dbReference type="ChEBI" id="CHEBI:15379"/>
        <dbReference type="ChEBI" id="CHEBI:16480"/>
        <dbReference type="ChEBI" id="CHEBI:17632"/>
        <dbReference type="ChEBI" id="CHEBI:57540"/>
        <dbReference type="ChEBI" id="CHEBI:57945"/>
        <dbReference type="EC" id="1.14.12.17"/>
    </reaction>
</comment>
<comment type="similarity">
    <text evidence="3">In the C-terminal section; belongs to the flavoprotein pyridine nucleotide cytochrome reductase family.</text>
</comment>
<comment type="catalytic activity">
    <reaction evidence="15">
        <text>2 nitric oxide + NADPH + 2 O2 = 2 nitrate + NADP(+) + H(+)</text>
        <dbReference type="Rhea" id="RHEA:19465"/>
        <dbReference type="ChEBI" id="CHEBI:15378"/>
        <dbReference type="ChEBI" id="CHEBI:15379"/>
        <dbReference type="ChEBI" id="CHEBI:16480"/>
        <dbReference type="ChEBI" id="CHEBI:17632"/>
        <dbReference type="ChEBI" id="CHEBI:57783"/>
        <dbReference type="ChEBI" id="CHEBI:58349"/>
        <dbReference type="EC" id="1.14.12.17"/>
    </reaction>
</comment>
<dbReference type="Pfam" id="PF00042">
    <property type="entry name" value="Globin"/>
    <property type="match status" value="1"/>
</dbReference>
<comment type="cofactor">
    <cofactor evidence="2">
        <name>FAD</name>
        <dbReference type="ChEBI" id="CHEBI:57692"/>
    </cofactor>
</comment>
<keyword evidence="13" id="KW-0520">NAD</keyword>
<dbReference type="GO" id="GO:0071949">
    <property type="term" value="F:FAD binding"/>
    <property type="evidence" value="ECO:0007669"/>
    <property type="project" value="TreeGrafter"/>
</dbReference>
<evidence type="ECO:0000256" key="13">
    <source>
        <dbReference type="ARBA" id="ARBA00023027"/>
    </source>
</evidence>
<evidence type="ECO:0000259" key="19">
    <source>
        <dbReference type="PROSITE" id="PS51384"/>
    </source>
</evidence>
<evidence type="ECO:0000256" key="10">
    <source>
        <dbReference type="ARBA" id="ARBA00022857"/>
    </source>
</evidence>
<dbReference type="InterPro" id="IPR000971">
    <property type="entry name" value="Globin"/>
</dbReference>
<evidence type="ECO:0000256" key="17">
    <source>
        <dbReference type="SAM" id="MobiDB-lite"/>
    </source>
</evidence>
<evidence type="ECO:0000256" key="7">
    <source>
        <dbReference type="ARBA" id="ARBA00022630"/>
    </source>
</evidence>
<dbReference type="AlphaFoldDB" id="A0A9P4MAW4"/>
<dbReference type="Gene3D" id="3.40.50.80">
    <property type="entry name" value="Nucleotide-binding domain of ferredoxin-NADP reductase (FNR) module"/>
    <property type="match status" value="1"/>
</dbReference>
<dbReference type="InterPro" id="IPR017938">
    <property type="entry name" value="Riboflavin_synthase-like_b-brl"/>
</dbReference>
<dbReference type="FunFam" id="3.40.50.80:FF:000010">
    <property type="entry name" value="Flavohemoprotein"/>
    <property type="match status" value="1"/>
</dbReference>
<evidence type="ECO:0000256" key="6">
    <source>
        <dbReference type="ARBA" id="ARBA00022617"/>
    </source>
</evidence>
<accession>A0A9P4MAW4</accession>